<dbReference type="Proteomes" id="UP000075881">
    <property type="component" value="Unassembled WGS sequence"/>
</dbReference>
<keyword evidence="2" id="KW-1185">Reference proteome</keyword>
<reference evidence="1" key="2">
    <citation type="submission" date="2020-05" db="UniProtKB">
        <authorList>
            <consortium name="EnsemblMetazoa"/>
        </authorList>
    </citation>
    <scope>IDENTIFICATION</scope>
    <source>
        <strain evidence="1">ACHKN1017</strain>
    </source>
</reference>
<name>A0A182KEK3_9DIPT</name>
<accession>A0A182KEK3</accession>
<dbReference type="InterPro" id="IPR014710">
    <property type="entry name" value="RmlC-like_jellyroll"/>
</dbReference>
<reference evidence="2" key="1">
    <citation type="submission" date="2013-03" db="EMBL/GenBank/DDBJ databases">
        <title>The Genome Sequence of Anopheles christyi ACHKN1017.</title>
        <authorList>
            <consortium name="The Broad Institute Genomics Platform"/>
            <person name="Neafsey D.E."/>
            <person name="Besansky N."/>
            <person name="Walker B."/>
            <person name="Young S.K."/>
            <person name="Zeng Q."/>
            <person name="Gargeya S."/>
            <person name="Fitzgerald M."/>
            <person name="Haas B."/>
            <person name="Abouelleil A."/>
            <person name="Allen A.W."/>
            <person name="Alvarado L."/>
            <person name="Arachchi H.M."/>
            <person name="Berlin A.M."/>
            <person name="Chapman S.B."/>
            <person name="Gainer-Dewar J."/>
            <person name="Goldberg J."/>
            <person name="Griggs A."/>
            <person name="Gujja S."/>
            <person name="Hansen M."/>
            <person name="Howarth C."/>
            <person name="Imamovic A."/>
            <person name="Ireland A."/>
            <person name="Larimer J."/>
            <person name="McCowan C."/>
            <person name="Murphy C."/>
            <person name="Pearson M."/>
            <person name="Poon T.W."/>
            <person name="Priest M."/>
            <person name="Roberts A."/>
            <person name="Saif S."/>
            <person name="Shea T."/>
            <person name="Sisk P."/>
            <person name="Sykes S."/>
            <person name="Wortman J."/>
            <person name="Nusbaum C."/>
            <person name="Birren B."/>
        </authorList>
    </citation>
    <scope>NUCLEOTIDE SEQUENCE [LARGE SCALE GENOMIC DNA]</scope>
    <source>
        <strain evidence="2">ACHKN1017</strain>
    </source>
</reference>
<dbReference type="SUPFAM" id="SSF51206">
    <property type="entry name" value="cAMP-binding domain-like"/>
    <property type="match status" value="1"/>
</dbReference>
<proteinExistence type="predicted"/>
<dbReference type="InterPro" id="IPR018490">
    <property type="entry name" value="cNMP-bd_dom_sf"/>
</dbReference>
<protein>
    <recommendedName>
        <fullName evidence="3">Cyclic nucleotide-binding domain-containing protein</fullName>
    </recommendedName>
</protein>
<dbReference type="AlphaFoldDB" id="A0A182KEK3"/>
<evidence type="ECO:0000313" key="2">
    <source>
        <dbReference type="Proteomes" id="UP000075881"/>
    </source>
</evidence>
<evidence type="ECO:0008006" key="3">
    <source>
        <dbReference type="Google" id="ProtNLM"/>
    </source>
</evidence>
<dbReference type="VEuPathDB" id="VectorBase:ACHR009191"/>
<dbReference type="Gene3D" id="2.60.120.10">
    <property type="entry name" value="Jelly Rolls"/>
    <property type="match status" value="1"/>
</dbReference>
<evidence type="ECO:0000313" key="1">
    <source>
        <dbReference type="EnsemblMetazoa" id="ACHR009191-PA"/>
    </source>
</evidence>
<dbReference type="EnsemblMetazoa" id="ACHR009191-RA">
    <property type="protein sequence ID" value="ACHR009191-PA"/>
    <property type="gene ID" value="ACHR009191"/>
</dbReference>
<organism evidence="1 2">
    <name type="scientific">Anopheles christyi</name>
    <dbReference type="NCBI Taxonomy" id="43041"/>
    <lineage>
        <taxon>Eukaryota</taxon>
        <taxon>Metazoa</taxon>
        <taxon>Ecdysozoa</taxon>
        <taxon>Arthropoda</taxon>
        <taxon>Hexapoda</taxon>
        <taxon>Insecta</taxon>
        <taxon>Pterygota</taxon>
        <taxon>Neoptera</taxon>
        <taxon>Endopterygota</taxon>
        <taxon>Diptera</taxon>
        <taxon>Nematocera</taxon>
        <taxon>Culicoidea</taxon>
        <taxon>Culicidae</taxon>
        <taxon>Anophelinae</taxon>
        <taxon>Anopheles</taxon>
    </lineage>
</organism>
<sequence length="280" mass="31971">MSCGDTSKSTMRLSYEQLRDTLSRFAYFHHWTDDQIRECSILARVVQYAPHQTIPLEQPLPFAYLVLSGQCMILQCLQLVKESFGLATPQQEAESPTPPLGSLAPVHQLEMVRHLHETFTTGAVDLAVGAIRYDPDSAICFLKTPTREEPIEHHFVDAGTLRCGAVFGLGESHQHRTIVARTRTQCLLIPRCWLFLKAQNIGNTWQRLRMYLDCTIPGRDVLYGRFMRDKAWLEYRQRVISESAKRRTGTVMADVPMMCRILELNTSSKVVPVVEKRHAK</sequence>